<evidence type="ECO:0000313" key="2">
    <source>
        <dbReference type="EMBL" id="MEV0968119.1"/>
    </source>
</evidence>
<feature type="transmembrane region" description="Helical" evidence="1">
    <location>
        <begin position="316"/>
        <end position="342"/>
    </location>
</feature>
<reference evidence="2 3" key="1">
    <citation type="submission" date="2024-06" db="EMBL/GenBank/DDBJ databases">
        <title>The Natural Products Discovery Center: Release of the First 8490 Sequenced Strains for Exploring Actinobacteria Biosynthetic Diversity.</title>
        <authorList>
            <person name="Kalkreuter E."/>
            <person name="Kautsar S.A."/>
            <person name="Yang D."/>
            <person name="Bader C.D."/>
            <person name="Teijaro C.N."/>
            <person name="Fluegel L."/>
            <person name="Davis C.M."/>
            <person name="Simpson J.R."/>
            <person name="Lauterbach L."/>
            <person name="Steele A.D."/>
            <person name="Gui C."/>
            <person name="Meng S."/>
            <person name="Li G."/>
            <person name="Viehrig K."/>
            <person name="Ye F."/>
            <person name="Su P."/>
            <person name="Kiefer A.F."/>
            <person name="Nichols A."/>
            <person name="Cepeda A.J."/>
            <person name="Yan W."/>
            <person name="Fan B."/>
            <person name="Jiang Y."/>
            <person name="Adhikari A."/>
            <person name="Zheng C.-J."/>
            <person name="Schuster L."/>
            <person name="Cowan T.M."/>
            <person name="Smanski M.J."/>
            <person name="Chevrette M.G."/>
            <person name="De Carvalho L.P.S."/>
            <person name="Shen B."/>
        </authorList>
    </citation>
    <scope>NUCLEOTIDE SEQUENCE [LARGE SCALE GENOMIC DNA]</scope>
    <source>
        <strain evidence="2 3">NPDC050100</strain>
    </source>
</reference>
<feature type="transmembrane region" description="Helical" evidence="1">
    <location>
        <begin position="166"/>
        <end position="185"/>
    </location>
</feature>
<keyword evidence="3" id="KW-1185">Reference proteome</keyword>
<keyword evidence="1" id="KW-1133">Transmembrane helix</keyword>
<protein>
    <recommendedName>
        <fullName evidence="4">Lipopolysaccharide biosynthesis protein</fullName>
    </recommendedName>
</protein>
<evidence type="ECO:0008006" key="4">
    <source>
        <dbReference type="Google" id="ProtNLM"/>
    </source>
</evidence>
<feature type="transmembrane region" description="Helical" evidence="1">
    <location>
        <begin position="191"/>
        <end position="211"/>
    </location>
</feature>
<gene>
    <name evidence="2" type="ORF">AB0I59_05755</name>
</gene>
<keyword evidence="1" id="KW-0812">Transmembrane</keyword>
<dbReference type="Proteomes" id="UP001551675">
    <property type="component" value="Unassembled WGS sequence"/>
</dbReference>
<organism evidence="2 3">
    <name type="scientific">Microtetraspora glauca</name>
    <dbReference type="NCBI Taxonomy" id="1996"/>
    <lineage>
        <taxon>Bacteria</taxon>
        <taxon>Bacillati</taxon>
        <taxon>Actinomycetota</taxon>
        <taxon>Actinomycetes</taxon>
        <taxon>Streptosporangiales</taxon>
        <taxon>Streptosporangiaceae</taxon>
        <taxon>Microtetraspora</taxon>
    </lineage>
</organism>
<sequence length="458" mass="46762">MSINTRSRSSRHVRPPGGRQLLTFTSLSSAGLGEAVLPTLSLIALVRMTGTQISGQVIFAQSVAGLWFLVSNPGLEDATQRFVPLEQRRSGRGTALFLLLLRWSTGIGLAATALALVAVLAARLLGLVPDGLALMLALAIVGRGAIVPYATAGAGLALASRLRTFGMLRVLAALLSFALSLVGLWAGGPLLYLAGQAAGALAMAAVICLTATRTAVSALGPVTEHARLPAGLIPFTFQTSVGTTVAGISDTGILTIAGLLGGPSLVTVLKIAMAPGRFYANLTIPVTTMLFPRITQAVATGTGSAFIKRIVRRTSVLLSVSGVVTAVVAFPLIGTVIAMAYGTEYADAGAVAMLLLCTACVKGIACWSNTLALGVGKPGWRLSYLTAEAALLVAALLVAHWSASGTVATALHFASGTLALAALGSGFWLAILGRVTVTAPRSEAPAPAERAALPLQRV</sequence>
<comment type="caution">
    <text evidence="2">The sequence shown here is derived from an EMBL/GenBank/DDBJ whole genome shotgun (WGS) entry which is preliminary data.</text>
</comment>
<feature type="transmembrane region" description="Helical" evidence="1">
    <location>
        <begin position="134"/>
        <end position="159"/>
    </location>
</feature>
<accession>A0ABV3G912</accession>
<name>A0ABV3G912_MICGL</name>
<dbReference type="RefSeq" id="WP_358130421.1">
    <property type="nucleotide sequence ID" value="NZ_JBFALK010000002.1"/>
</dbReference>
<feature type="transmembrane region" description="Helical" evidence="1">
    <location>
        <begin position="96"/>
        <end position="122"/>
    </location>
</feature>
<feature type="transmembrane region" description="Helical" evidence="1">
    <location>
        <begin position="409"/>
        <end position="432"/>
    </location>
</feature>
<feature type="transmembrane region" description="Helical" evidence="1">
    <location>
        <begin position="382"/>
        <end position="403"/>
    </location>
</feature>
<evidence type="ECO:0000313" key="3">
    <source>
        <dbReference type="Proteomes" id="UP001551675"/>
    </source>
</evidence>
<dbReference type="EMBL" id="JBFALK010000002">
    <property type="protein sequence ID" value="MEV0968119.1"/>
    <property type="molecule type" value="Genomic_DNA"/>
</dbReference>
<keyword evidence="1" id="KW-0472">Membrane</keyword>
<feature type="transmembrane region" description="Helical" evidence="1">
    <location>
        <begin position="348"/>
        <end position="370"/>
    </location>
</feature>
<evidence type="ECO:0000256" key="1">
    <source>
        <dbReference type="SAM" id="Phobius"/>
    </source>
</evidence>
<proteinExistence type="predicted"/>